<evidence type="ECO:0000313" key="5">
    <source>
        <dbReference type="EMBL" id="SSD61312.1"/>
    </source>
</evidence>
<accession>A0A376B9I6</accession>
<dbReference type="InterPro" id="IPR017853">
    <property type="entry name" value="GH"/>
</dbReference>
<gene>
    <name evidence="5" type="ORF">SCODWIG_03073</name>
</gene>
<dbReference type="InterPro" id="IPR016181">
    <property type="entry name" value="Acyl_CoA_acyltransferase"/>
</dbReference>
<evidence type="ECO:0000259" key="4">
    <source>
        <dbReference type="Pfam" id="PF00933"/>
    </source>
</evidence>
<dbReference type="Pfam" id="PF00933">
    <property type="entry name" value="Glyco_hydro_3"/>
    <property type="match status" value="1"/>
</dbReference>
<name>A0A376B9I6_9ASCO</name>
<dbReference type="Gene3D" id="3.40.630.30">
    <property type="match status" value="1"/>
</dbReference>
<keyword evidence="2" id="KW-0378">Hydrolase</keyword>
<proteinExistence type="inferred from homology"/>
<evidence type="ECO:0000256" key="1">
    <source>
        <dbReference type="ARBA" id="ARBA00005336"/>
    </source>
</evidence>
<dbReference type="VEuPathDB" id="FungiDB:SCODWIG_03073"/>
<organism evidence="5 6">
    <name type="scientific">Saccharomycodes ludwigii</name>
    <dbReference type="NCBI Taxonomy" id="36035"/>
    <lineage>
        <taxon>Eukaryota</taxon>
        <taxon>Fungi</taxon>
        <taxon>Dikarya</taxon>
        <taxon>Ascomycota</taxon>
        <taxon>Saccharomycotina</taxon>
        <taxon>Saccharomycetes</taxon>
        <taxon>Saccharomycodales</taxon>
        <taxon>Saccharomycodaceae</taxon>
        <taxon>Saccharomycodes</taxon>
    </lineage>
</organism>
<feature type="domain" description="Glycoside hydrolase family 3 N-terminal" evidence="4">
    <location>
        <begin position="50"/>
        <end position="363"/>
    </location>
</feature>
<evidence type="ECO:0000256" key="2">
    <source>
        <dbReference type="ARBA" id="ARBA00022801"/>
    </source>
</evidence>
<keyword evidence="3" id="KW-0326">Glycosidase</keyword>
<evidence type="ECO:0000313" key="6">
    <source>
        <dbReference type="Proteomes" id="UP000262825"/>
    </source>
</evidence>
<dbReference type="SUPFAM" id="SSF51445">
    <property type="entry name" value="(Trans)glycosidases"/>
    <property type="match status" value="1"/>
</dbReference>
<dbReference type="AlphaFoldDB" id="A0A376B9I6"/>
<dbReference type="OrthoDB" id="4215304at2759"/>
<dbReference type="Proteomes" id="UP000262825">
    <property type="component" value="Unassembled WGS sequence"/>
</dbReference>
<dbReference type="InterPro" id="IPR001764">
    <property type="entry name" value="Glyco_hydro_3_N"/>
</dbReference>
<dbReference type="Gene3D" id="3.20.20.300">
    <property type="entry name" value="Glycoside hydrolase, family 3, N-terminal domain"/>
    <property type="match status" value="1"/>
</dbReference>
<dbReference type="GO" id="GO:0009254">
    <property type="term" value="P:peptidoglycan turnover"/>
    <property type="evidence" value="ECO:0007669"/>
    <property type="project" value="TreeGrafter"/>
</dbReference>
<dbReference type="GO" id="GO:0004553">
    <property type="term" value="F:hydrolase activity, hydrolyzing O-glycosyl compounds"/>
    <property type="evidence" value="ECO:0007669"/>
    <property type="project" value="InterPro"/>
</dbReference>
<dbReference type="PANTHER" id="PTHR30480:SF8">
    <property type="entry name" value="PUTATIVE (AFU_ORTHOLOGUE AFUA_8G04060)-RELATED"/>
    <property type="match status" value="1"/>
</dbReference>
<evidence type="ECO:0000256" key="3">
    <source>
        <dbReference type="ARBA" id="ARBA00023295"/>
    </source>
</evidence>
<reference evidence="6" key="1">
    <citation type="submission" date="2018-06" db="EMBL/GenBank/DDBJ databases">
        <authorList>
            <person name="Guldener U."/>
        </authorList>
    </citation>
    <scope>NUCLEOTIDE SEQUENCE [LARGE SCALE GENOMIC DNA]</scope>
    <source>
        <strain evidence="6">UTAD17</strain>
    </source>
</reference>
<keyword evidence="6" id="KW-1185">Reference proteome</keyword>
<dbReference type="InterPro" id="IPR050226">
    <property type="entry name" value="NagZ_Beta-hexosaminidase"/>
</dbReference>
<dbReference type="PANTHER" id="PTHR30480">
    <property type="entry name" value="BETA-HEXOSAMINIDASE-RELATED"/>
    <property type="match status" value="1"/>
</dbReference>
<dbReference type="GO" id="GO:0005975">
    <property type="term" value="P:carbohydrate metabolic process"/>
    <property type="evidence" value="ECO:0007669"/>
    <property type="project" value="InterPro"/>
</dbReference>
<dbReference type="EMBL" id="UFAJ01000647">
    <property type="protein sequence ID" value="SSD61312.1"/>
    <property type="molecule type" value="Genomic_DNA"/>
</dbReference>
<comment type="similarity">
    <text evidence="1">Belongs to the glycosyl hydrolase 3 family.</text>
</comment>
<dbReference type="SUPFAM" id="SSF55729">
    <property type="entry name" value="Acyl-CoA N-acyltransferases (Nat)"/>
    <property type="match status" value="1"/>
</dbReference>
<dbReference type="InterPro" id="IPR036962">
    <property type="entry name" value="Glyco_hydro_3_N_sf"/>
</dbReference>
<protein>
    <recommendedName>
        <fullName evidence="4">Glycoside hydrolase family 3 N-terminal domain-containing protein</fullName>
    </recommendedName>
</protein>
<sequence>MSKIYPNIIHSIDTLSSSENNGHTNRMYKNEQEIIDTVGKLFLTGFDGTEVTNEAKLLITKYRVSSMILSGKNFINASQTKKLLKDLQTLAFNSGYKYPLIFCIDEEGGMLNSLFDKKYLTQFPGAMALASTGSEEVVYQVYKKLAIELKSIGFSMYLGPVLDVLKNINPLQQQMIGVRSFGYDPAVVTKFGKAAAKAFKDTGMFNCGKHFPGYGSATVNSNVELPMVLENTEQLLNFNLVPYKNLIDEDLLDSVLVGGCAVPRINGNAIHACLSPTIVNNLVRETLNFEGVIVSECLLMEALDRTFGVVQGCISAFSVGCNLVMLCSNFKIQEEAMNALKSVIADNILEKKVVEDSVAKIENLQKKLPSWSEVLNLKDLSSKTLKEDRLLSKLAYEKSIAIVRDNGIPITNFLKPGLETENTILLLTPLITPLYETIDENGNRSHINSNGMHKDLRYGEDVFVELGRQLAAYKEGYKVLHQSYNSNGLTTFHEELILKSKVVLFVSAETTRNLYQVGVAKHVFILCNQTRARNKAAQMIIISVSSPLDFLYDINFGTTPTGYICLYDYTKNALSNLPHVLFGDLKPTGKIPGISMSNGKLGTLDMQRNKDTDKKGKNSWLVETFNFSRDWDKLITLLKNNNIVDYSASDISLKNWENFFKTENQALTCFVIRNTSSNSILGISVTWISTDFEDIKSCIGNILLLLVDKNKRGISIGSHLYTRTMKYFFDECSCFKVYLCGEFPKLYIKNDLLLEATEENRSSLNFFGSFSWDFDLFKKRGNENNSVIRRDIYRDMRYLLKLDDVSSWKVSENLVRQLQVVGIMFDICKNPEEIIRCYKNKHVLKSAPVAENYELYLEIYQSLLSDDNEYLADGNLNIIVALEPNKRSVVGSLIVFNNNSKFAKFYPFLDSGDADVGYSCIAGHFIDPLYYTLSEVFKLGLICTALMYIKSRTQGTEYPCYIVDIEGKQLNSLHDNGFQTLSKYHNFYSEVKNT</sequence>